<evidence type="ECO:0000313" key="5">
    <source>
        <dbReference type="Proteomes" id="UP000241074"/>
    </source>
</evidence>
<evidence type="ECO:0000259" key="3">
    <source>
        <dbReference type="SMART" id="SM00824"/>
    </source>
</evidence>
<dbReference type="OrthoDB" id="8480037at2"/>
<keyword evidence="2" id="KW-0378">Hydrolase</keyword>
<dbReference type="SMART" id="SM00824">
    <property type="entry name" value="PKS_TE"/>
    <property type="match status" value="1"/>
</dbReference>
<dbReference type="Gene3D" id="3.40.50.1820">
    <property type="entry name" value="alpha/beta hydrolase"/>
    <property type="match status" value="1"/>
</dbReference>
<dbReference type="SUPFAM" id="SSF53474">
    <property type="entry name" value="alpha/beta-Hydrolases"/>
    <property type="match status" value="1"/>
</dbReference>
<evidence type="ECO:0000256" key="2">
    <source>
        <dbReference type="ARBA" id="ARBA00022801"/>
    </source>
</evidence>
<proteinExistence type="inferred from homology"/>
<dbReference type="KEGG" id="xba:C7S18_08020"/>
<dbReference type="GO" id="GO:0008610">
    <property type="term" value="P:lipid biosynthetic process"/>
    <property type="evidence" value="ECO:0007669"/>
    <property type="project" value="TreeGrafter"/>
</dbReference>
<dbReference type="PANTHER" id="PTHR11487">
    <property type="entry name" value="THIOESTERASE"/>
    <property type="match status" value="1"/>
</dbReference>
<reference evidence="4 5" key="2">
    <citation type="submission" date="2018-03" db="EMBL/GenBank/DDBJ databases">
        <authorList>
            <person name="Keele B.F."/>
        </authorList>
    </citation>
    <scope>NUCLEOTIDE SEQUENCE [LARGE SCALE GENOMIC DNA]</scope>
    <source>
        <strain evidence="4 5">D13</strain>
    </source>
</reference>
<dbReference type="PANTHER" id="PTHR11487:SF0">
    <property type="entry name" value="S-ACYL FATTY ACID SYNTHASE THIOESTERASE, MEDIUM CHAIN"/>
    <property type="match status" value="1"/>
</dbReference>
<accession>A0A2P1PQN5</accession>
<dbReference type="InterPro" id="IPR001031">
    <property type="entry name" value="Thioesterase"/>
</dbReference>
<dbReference type="RefSeq" id="WP_106891066.1">
    <property type="nucleotide sequence ID" value="NZ_CP027860.1"/>
</dbReference>
<gene>
    <name evidence="4" type="ORF">C7S18_08020</name>
</gene>
<protein>
    <submittedName>
        <fullName evidence="4">Putative thioesterase</fullName>
    </submittedName>
</protein>
<dbReference type="AlphaFoldDB" id="A0A2P1PQN5"/>
<sequence length="257" mass="28149">MKASPWLVPTRSNPSARLRLFCFAYAGGGASAFASLARSLPSSVEILSVQLPGREGRFHESPLTQLPEVMDGVARAVGDVLDKPYLLFGHSLGALIAFELTRHFAAQARPLPSALIVSGKRAPQMPSRRRPFSRLPDEEFIQEIANYKGTPASVLENRELMELVLPRLRADARLFDDYEYRASGPLPCPIVAFGGTDDPHVNLDELAAWRELTTTFSSRVFEGDHFFIHGNQHPVASALSEVIESTIAAGKPVLRCA</sequence>
<name>A0A2P1PQN5_9GAMM</name>
<reference evidence="4 5" key="1">
    <citation type="submission" date="2018-03" db="EMBL/GenBank/DDBJ databases">
        <title>Ahniella affigens gen. nov., sp. nov., a gammaproteobacterium isolated from sandy soil near a stream.</title>
        <authorList>
            <person name="Ko Y."/>
            <person name="Kim J.-H."/>
        </authorList>
    </citation>
    <scope>NUCLEOTIDE SEQUENCE [LARGE SCALE GENOMIC DNA]</scope>
    <source>
        <strain evidence="4 5">D13</strain>
    </source>
</reference>
<dbReference type="GO" id="GO:0016787">
    <property type="term" value="F:hydrolase activity"/>
    <property type="evidence" value="ECO:0007669"/>
    <property type="project" value="UniProtKB-KW"/>
</dbReference>
<comment type="similarity">
    <text evidence="1">Belongs to the thioesterase family.</text>
</comment>
<evidence type="ECO:0000313" key="4">
    <source>
        <dbReference type="EMBL" id="AVP97142.1"/>
    </source>
</evidence>
<dbReference type="InterPro" id="IPR029058">
    <property type="entry name" value="AB_hydrolase_fold"/>
</dbReference>
<dbReference type="EMBL" id="CP027860">
    <property type="protein sequence ID" value="AVP97142.1"/>
    <property type="molecule type" value="Genomic_DNA"/>
</dbReference>
<organism evidence="4 5">
    <name type="scientific">Ahniella affigens</name>
    <dbReference type="NCBI Taxonomy" id="2021234"/>
    <lineage>
        <taxon>Bacteria</taxon>
        <taxon>Pseudomonadati</taxon>
        <taxon>Pseudomonadota</taxon>
        <taxon>Gammaproteobacteria</taxon>
        <taxon>Lysobacterales</taxon>
        <taxon>Rhodanobacteraceae</taxon>
        <taxon>Ahniella</taxon>
    </lineage>
</organism>
<feature type="domain" description="Thioesterase TesA-like" evidence="3">
    <location>
        <begin position="21"/>
        <end position="243"/>
    </location>
</feature>
<dbReference type="InterPro" id="IPR020802">
    <property type="entry name" value="TesA-like"/>
</dbReference>
<dbReference type="Pfam" id="PF00975">
    <property type="entry name" value="Thioesterase"/>
    <property type="match status" value="1"/>
</dbReference>
<dbReference type="Proteomes" id="UP000241074">
    <property type="component" value="Chromosome"/>
</dbReference>
<keyword evidence="5" id="KW-1185">Reference proteome</keyword>
<dbReference type="InterPro" id="IPR012223">
    <property type="entry name" value="TEII"/>
</dbReference>
<evidence type="ECO:0000256" key="1">
    <source>
        <dbReference type="ARBA" id="ARBA00007169"/>
    </source>
</evidence>